<dbReference type="SUPFAM" id="SSF52402">
    <property type="entry name" value="Adenine nucleotide alpha hydrolases-like"/>
    <property type="match status" value="2"/>
</dbReference>
<gene>
    <name evidence="3" type="ORF">SAMN05421505_12740</name>
</gene>
<evidence type="ECO:0000313" key="4">
    <source>
        <dbReference type="Proteomes" id="UP000198923"/>
    </source>
</evidence>
<organism evidence="3 4">
    <name type="scientific">Sinosporangium album</name>
    <dbReference type="NCBI Taxonomy" id="504805"/>
    <lineage>
        <taxon>Bacteria</taxon>
        <taxon>Bacillati</taxon>
        <taxon>Actinomycetota</taxon>
        <taxon>Actinomycetes</taxon>
        <taxon>Streptosporangiales</taxon>
        <taxon>Streptosporangiaceae</taxon>
        <taxon>Sinosporangium</taxon>
    </lineage>
</organism>
<evidence type="ECO:0000259" key="2">
    <source>
        <dbReference type="Pfam" id="PF00582"/>
    </source>
</evidence>
<dbReference type="InterPro" id="IPR006016">
    <property type="entry name" value="UspA"/>
</dbReference>
<evidence type="ECO:0000313" key="3">
    <source>
        <dbReference type="EMBL" id="SDH93663.1"/>
    </source>
</evidence>
<dbReference type="PRINTS" id="PR01438">
    <property type="entry name" value="UNVRSLSTRESS"/>
</dbReference>
<dbReference type="RefSeq" id="WP_093173390.1">
    <property type="nucleotide sequence ID" value="NZ_FNCN01000027.1"/>
</dbReference>
<evidence type="ECO:0000256" key="1">
    <source>
        <dbReference type="ARBA" id="ARBA00008791"/>
    </source>
</evidence>
<accession>A0A1G8GGZ7</accession>
<dbReference type="Pfam" id="PF00582">
    <property type="entry name" value="Usp"/>
    <property type="match status" value="2"/>
</dbReference>
<dbReference type="STRING" id="504805.SAMN05421505_12740"/>
<dbReference type="OrthoDB" id="9816117at2"/>
<dbReference type="PANTHER" id="PTHR46268:SF6">
    <property type="entry name" value="UNIVERSAL STRESS PROTEIN UP12"/>
    <property type="match status" value="1"/>
</dbReference>
<dbReference type="AlphaFoldDB" id="A0A1G8GGZ7"/>
<dbReference type="InterPro" id="IPR014729">
    <property type="entry name" value="Rossmann-like_a/b/a_fold"/>
</dbReference>
<dbReference type="Proteomes" id="UP000198923">
    <property type="component" value="Unassembled WGS sequence"/>
</dbReference>
<dbReference type="EMBL" id="FNCN01000027">
    <property type="protein sequence ID" value="SDH93663.1"/>
    <property type="molecule type" value="Genomic_DNA"/>
</dbReference>
<proteinExistence type="inferred from homology"/>
<protein>
    <submittedName>
        <fullName evidence="3">Nucleotide-binding universal stress protein, UspA family</fullName>
    </submittedName>
</protein>
<feature type="domain" description="UspA" evidence="2">
    <location>
        <begin position="2"/>
        <end position="137"/>
    </location>
</feature>
<dbReference type="InterPro" id="IPR006015">
    <property type="entry name" value="Universal_stress_UspA"/>
</dbReference>
<keyword evidence="4" id="KW-1185">Reference proteome</keyword>
<reference evidence="3 4" key="1">
    <citation type="submission" date="2016-10" db="EMBL/GenBank/DDBJ databases">
        <authorList>
            <person name="de Groot N.N."/>
        </authorList>
    </citation>
    <scope>NUCLEOTIDE SEQUENCE [LARGE SCALE GENOMIC DNA]</scope>
    <source>
        <strain evidence="3 4">CPCC 201354</strain>
    </source>
</reference>
<dbReference type="Gene3D" id="3.40.50.620">
    <property type="entry name" value="HUPs"/>
    <property type="match status" value="2"/>
</dbReference>
<dbReference type="PANTHER" id="PTHR46268">
    <property type="entry name" value="STRESS RESPONSE PROTEIN NHAX"/>
    <property type="match status" value="1"/>
</dbReference>
<feature type="domain" description="UspA" evidence="2">
    <location>
        <begin position="147"/>
        <end position="300"/>
    </location>
</feature>
<sequence length="304" mass="31697">MIVAGVDGSAAGLEAATWAAREAALRKVPLRLVHVIPRWVRTMVEDAPYGEVGRWMREGAESVLRDAVEHVREDRPAVEVNAEAVPGDSRRVLIDMSRSTDLLVVGNHGIGGFRGLLLGSVALGVAGRTACPLAVVRAGGSTARGDVVVGVDGSEGSTAAAAFAFAEAALRGAGVRAIHVVARLPRAMEEVAGAHERVEPEARGGVDVPRGWRARREYAKQAACTAVAEQLESLRARYPSVPVTTRDAEGHPGEVLSEASVSAQLIVVGSRGRGGFTGLVLGSAGHALLHHGRCPTVIVPPPQE</sequence>
<comment type="similarity">
    <text evidence="1">Belongs to the universal stress protein A family.</text>
</comment>
<name>A0A1G8GGZ7_9ACTN</name>